<proteinExistence type="predicted"/>
<dbReference type="AlphaFoldDB" id="A0A2X1BR02"/>
<protein>
    <submittedName>
        <fullName evidence="1">Predicted pyridoxal phosphate-dependent enzyme apparently involved in regulation of cell wall biogenesis</fullName>
    </submittedName>
</protein>
<dbReference type="Gene3D" id="3.90.550.10">
    <property type="entry name" value="Spore Coat Polysaccharide Biosynthesis Protein SpsA, Chain A"/>
    <property type="match status" value="1"/>
</dbReference>
<dbReference type="Pfam" id="PF13641">
    <property type="entry name" value="Glyco_tranf_2_3"/>
    <property type="match status" value="1"/>
</dbReference>
<dbReference type="RefSeq" id="WP_252865582.1">
    <property type="nucleotide sequence ID" value="NZ_UAQM01000011.1"/>
</dbReference>
<dbReference type="InterPro" id="IPR029044">
    <property type="entry name" value="Nucleotide-diphossugar_trans"/>
</dbReference>
<name>A0A2X1BR02_BREDI</name>
<dbReference type="Proteomes" id="UP000250358">
    <property type="component" value="Unassembled WGS sequence"/>
</dbReference>
<sequence>MVKAEKGSLATAEDVVGMYRFFLRRAPESEHTVQANVGRLLDDLIRICLNSEEFEHQTLRPILAGAATSAGIKRPTAEAAEWASARLPLDEVTRGHVLGAVNWLRAYKALFDDQLFLNFVGQEVAFGSENQRQALDDASKLQGEVYGSDGRVVSGWARWLDREEPVLLELWRDKAVIGRGLATVFDRGVEQRFPGAGGCAFRITLPTTLVELAFKGEVREVSTGRLIGDVDVRQSVLDQGEFGDFDRRLKHLANEIKALQHALPNTLKHAATPLEAYSAHHQLWLAQAPEPPPYSGQTIAVVIDGLRASALQIDAAVRSIVSQNHPRFSLHLVVADEDRMVWDDAARRIALVEGVPAVVHTSATLHHLLGLQADYVRLMDGCSVADKDLISAAAEFLDEQPGFFAVYFDEDVLETEEGSSRRVSPQFKSDFDADLLLQEPYVGSSLTLRRSAWPAVMTSLDFGVSIPSAAALSLDAQGRLIGHKALVFQSQQAEVAVNPIQDWAGVASRHLKACGLDACPIMEPDILAAPSSHRNRIRWALSSGVRVSVIVPTRDRLDLLRPCLDSLFRFEQDNKARMELIIVDHESMDPETKAYFVDLAANRRDVRILPFEGAFNWALMNNLAAAEAVGDVLVFLNNDTIAVSPGWMDELASQALRPQVGLVGARLIYPDGTLQHGGFVAADKQDLFLRHEGVGVPGCDGGYLGRHAVVRQAVAVTGACMAIAASKFAHLGGFESAAFPVDGNDVDLCFRARAEGWGVLYTPFATFYHLESKTRGYGLTEEQRQAARAAVDRLWMRWGRQFGQDPFYNSNFDRFAEPFTRLSPPVSC</sequence>
<evidence type="ECO:0000313" key="2">
    <source>
        <dbReference type="Proteomes" id="UP000250358"/>
    </source>
</evidence>
<gene>
    <name evidence="1" type="ORF">NCTC11165_01479</name>
</gene>
<reference evidence="1 2" key="1">
    <citation type="submission" date="2018-06" db="EMBL/GenBank/DDBJ databases">
        <authorList>
            <consortium name="Pathogen Informatics"/>
            <person name="Doyle S."/>
        </authorList>
    </citation>
    <scope>NUCLEOTIDE SEQUENCE [LARGE SCALE GENOMIC DNA]</scope>
    <source>
        <strain evidence="1 2">NCTC11165</strain>
    </source>
</reference>
<dbReference type="EMBL" id="UAQM01000011">
    <property type="protein sequence ID" value="SPU44081.1"/>
    <property type="molecule type" value="Genomic_DNA"/>
</dbReference>
<dbReference type="SUPFAM" id="SSF53448">
    <property type="entry name" value="Nucleotide-diphospho-sugar transferases"/>
    <property type="match status" value="1"/>
</dbReference>
<organism evidence="1 2">
    <name type="scientific">Brevundimonas diminuta</name>
    <name type="common">Pseudomonas diminuta</name>
    <dbReference type="NCBI Taxonomy" id="293"/>
    <lineage>
        <taxon>Bacteria</taxon>
        <taxon>Pseudomonadati</taxon>
        <taxon>Pseudomonadota</taxon>
        <taxon>Alphaproteobacteria</taxon>
        <taxon>Caulobacterales</taxon>
        <taxon>Caulobacteraceae</taxon>
        <taxon>Brevundimonas</taxon>
    </lineage>
</organism>
<accession>A0A2X1BR02</accession>
<evidence type="ECO:0000313" key="1">
    <source>
        <dbReference type="EMBL" id="SPU44081.1"/>
    </source>
</evidence>
<dbReference type="PANTHER" id="PTHR43179:SF7">
    <property type="entry name" value="RHAMNOSYLTRANSFERASE WBBL"/>
    <property type="match status" value="1"/>
</dbReference>
<dbReference type="PANTHER" id="PTHR43179">
    <property type="entry name" value="RHAMNOSYLTRANSFERASE WBBL"/>
    <property type="match status" value="1"/>
</dbReference>